<evidence type="ECO:0000256" key="1">
    <source>
        <dbReference type="SAM" id="Phobius"/>
    </source>
</evidence>
<evidence type="ECO:0000313" key="2">
    <source>
        <dbReference type="EMBL" id="MBE1503703.1"/>
    </source>
</evidence>
<organism evidence="2 3">
    <name type="scientific">Rhizobium viscosum</name>
    <name type="common">Arthrobacter viscosus</name>
    <dbReference type="NCBI Taxonomy" id="1673"/>
    <lineage>
        <taxon>Bacteria</taxon>
        <taxon>Pseudomonadati</taxon>
        <taxon>Pseudomonadota</taxon>
        <taxon>Alphaproteobacteria</taxon>
        <taxon>Hyphomicrobiales</taxon>
        <taxon>Rhizobiaceae</taxon>
        <taxon>Rhizobium/Agrobacterium group</taxon>
        <taxon>Rhizobium</taxon>
    </lineage>
</organism>
<sequence>MLIAHLPTGYILGTAARASSSAMMATALIGSVMPDFDMIYFYASGGRVHHHAYVTHWPLFWLVSAILILPLLKWLRPAWLAAGCVFFAAAMLHMVMDTIAAPLFWLAPFSFREFELVRVPATHASWIMSFLLHWTFLLEISICLSALALFLMRRRRAEADRSAV</sequence>
<gene>
    <name evidence="2" type="ORF">H4W29_000884</name>
</gene>
<keyword evidence="3" id="KW-1185">Reference proteome</keyword>
<feature type="transmembrane region" description="Helical" evidence="1">
    <location>
        <begin position="126"/>
        <end position="151"/>
    </location>
</feature>
<evidence type="ECO:0000313" key="3">
    <source>
        <dbReference type="Proteomes" id="UP000620262"/>
    </source>
</evidence>
<protein>
    <recommendedName>
        <fullName evidence="4">Metal-dependent hydrolase</fullName>
    </recommendedName>
</protein>
<keyword evidence="1" id="KW-0812">Transmembrane</keyword>
<dbReference type="EMBL" id="JADBEC010000001">
    <property type="protein sequence ID" value="MBE1503703.1"/>
    <property type="molecule type" value="Genomic_DNA"/>
</dbReference>
<dbReference type="Proteomes" id="UP000620262">
    <property type="component" value="Unassembled WGS sequence"/>
</dbReference>
<comment type="caution">
    <text evidence="2">The sequence shown here is derived from an EMBL/GenBank/DDBJ whole genome shotgun (WGS) entry which is preliminary data.</text>
</comment>
<name>A0ABR9IKI7_RHIVS</name>
<proteinExistence type="predicted"/>
<feature type="transmembrane region" description="Helical" evidence="1">
    <location>
        <begin position="54"/>
        <end position="72"/>
    </location>
</feature>
<accession>A0ABR9IKI7</accession>
<dbReference type="RefSeq" id="WP_192727844.1">
    <property type="nucleotide sequence ID" value="NZ_BAAAVL010000001.1"/>
</dbReference>
<keyword evidence="1" id="KW-0472">Membrane</keyword>
<reference evidence="2 3" key="1">
    <citation type="submission" date="2020-10" db="EMBL/GenBank/DDBJ databases">
        <title>Sequencing the genomes of 1000 actinobacteria strains.</title>
        <authorList>
            <person name="Klenk H.-P."/>
        </authorList>
    </citation>
    <scope>NUCLEOTIDE SEQUENCE [LARGE SCALE GENOMIC DNA]</scope>
    <source>
        <strain evidence="2 3">DSM 7307</strain>
    </source>
</reference>
<evidence type="ECO:0008006" key="4">
    <source>
        <dbReference type="Google" id="ProtNLM"/>
    </source>
</evidence>
<dbReference type="Pfam" id="PF04307">
    <property type="entry name" value="YdjM"/>
    <property type="match status" value="1"/>
</dbReference>
<dbReference type="InterPro" id="IPR007404">
    <property type="entry name" value="YdjM-like"/>
</dbReference>
<feature type="transmembrane region" description="Helical" evidence="1">
    <location>
        <begin position="79"/>
        <end position="106"/>
    </location>
</feature>
<keyword evidence="1" id="KW-1133">Transmembrane helix</keyword>